<protein>
    <recommendedName>
        <fullName evidence="3">Rab-GAP TBC domain-containing protein</fullName>
    </recommendedName>
</protein>
<dbReference type="AlphaFoldDB" id="A0A7M7NKG8"/>
<accession>A0A7M7NKG8</accession>
<dbReference type="InterPro" id="IPR035969">
    <property type="entry name" value="Rab-GAP_TBC_sf"/>
</dbReference>
<name>A0A7M7NKG8_STRPU</name>
<reference evidence="5" key="1">
    <citation type="submission" date="2015-02" db="EMBL/GenBank/DDBJ databases">
        <title>Genome sequencing for Strongylocentrotus purpuratus.</title>
        <authorList>
            <person name="Murali S."/>
            <person name="Liu Y."/>
            <person name="Vee V."/>
            <person name="English A."/>
            <person name="Wang M."/>
            <person name="Skinner E."/>
            <person name="Han Y."/>
            <person name="Muzny D.M."/>
            <person name="Worley K.C."/>
            <person name="Gibbs R.A."/>
        </authorList>
    </citation>
    <scope>NUCLEOTIDE SEQUENCE</scope>
</reference>
<dbReference type="SMART" id="SM00164">
    <property type="entry name" value="TBC"/>
    <property type="match status" value="1"/>
</dbReference>
<dbReference type="PANTHER" id="PTHR22957:SF466">
    <property type="entry name" value="SI:DKEY-238D18.4"/>
    <property type="match status" value="1"/>
</dbReference>
<keyword evidence="1" id="KW-0343">GTPase activation</keyword>
<dbReference type="Proteomes" id="UP000007110">
    <property type="component" value="Unassembled WGS sequence"/>
</dbReference>
<evidence type="ECO:0000256" key="2">
    <source>
        <dbReference type="SAM" id="MobiDB-lite"/>
    </source>
</evidence>
<keyword evidence="5" id="KW-1185">Reference proteome</keyword>
<dbReference type="RefSeq" id="XP_030836923.1">
    <property type="nucleotide sequence ID" value="XM_030981063.1"/>
</dbReference>
<proteinExistence type="predicted"/>
<evidence type="ECO:0000256" key="1">
    <source>
        <dbReference type="ARBA" id="ARBA00022468"/>
    </source>
</evidence>
<dbReference type="Pfam" id="PF00566">
    <property type="entry name" value="RabGAP-TBC"/>
    <property type="match status" value="1"/>
</dbReference>
<dbReference type="OMA" id="TFCHWLL"/>
<feature type="region of interest" description="Disordered" evidence="2">
    <location>
        <begin position="173"/>
        <end position="195"/>
    </location>
</feature>
<reference evidence="4" key="2">
    <citation type="submission" date="2021-01" db="UniProtKB">
        <authorList>
            <consortium name="EnsemblMetazoa"/>
        </authorList>
    </citation>
    <scope>IDENTIFICATION</scope>
</reference>
<evidence type="ECO:0000313" key="5">
    <source>
        <dbReference type="Proteomes" id="UP000007110"/>
    </source>
</evidence>
<feature type="domain" description="Rab-GAP TBC" evidence="3">
    <location>
        <begin position="118"/>
        <end position="391"/>
    </location>
</feature>
<dbReference type="FunFam" id="1.10.472.80:FF:000182">
    <property type="match status" value="1"/>
</dbReference>
<dbReference type="OrthoDB" id="10264062at2759"/>
<dbReference type="Gene3D" id="1.10.8.270">
    <property type="entry name" value="putative rabgap domain of human tbc1 domain family member 14 like domains"/>
    <property type="match status" value="1"/>
</dbReference>
<dbReference type="EnsemblMetazoa" id="XM_030981063">
    <property type="protein sequence ID" value="XP_030836923"/>
    <property type="gene ID" value="LOC575246"/>
</dbReference>
<dbReference type="InParanoid" id="A0A7M7NKG8"/>
<sequence length="498" mass="57400">MFKSSEGLFKGVKFKRPGPTSTASSTRAEAISSWENDLSASDGESAEAIPNFVTRTCSYDDSFEQVLPDHWQPEITVGEELENIRRPPLDRERFEQYFDSEGRLVDEHGFRKAVFRGGIEEDVRKDAWKFLFGYFPCQSTKREREVLELEFAFRYEALKARWKTILAHRGLTGKEEERQTSQSHSDTSACNGASVSSAPSTIQRLCDDGDDEVQQKLSFARFQAKIYASRQPLDENDLENIKKNLRIIDKDVPRTDRDLDFFRGQGNPNLEKLRNILVTFAVFHPTVTYAQGMNDVLSRFLVVMENETEAYWCFTLYLEKVVDDFLETGMIKKLESLKRLLEEIDEPLLNHLARCDMGDLMFCHRWLLLCFKREFEFSQCLRIFEIISSDHLELCSLDAERERDKERAREFQKTDGVSRSAPGSISTEYTFELFVCVTILHEYRNQLRECDDAASIFQMVNGLAQKLDLVDVLGKAESVLLGYCRKSVSSESTFAIIE</sequence>
<dbReference type="GeneID" id="575246"/>
<organism evidence="4 5">
    <name type="scientific">Strongylocentrotus purpuratus</name>
    <name type="common">Purple sea urchin</name>
    <dbReference type="NCBI Taxonomy" id="7668"/>
    <lineage>
        <taxon>Eukaryota</taxon>
        <taxon>Metazoa</taxon>
        <taxon>Echinodermata</taxon>
        <taxon>Eleutherozoa</taxon>
        <taxon>Echinozoa</taxon>
        <taxon>Echinoidea</taxon>
        <taxon>Euechinoidea</taxon>
        <taxon>Echinacea</taxon>
        <taxon>Camarodonta</taxon>
        <taxon>Echinidea</taxon>
        <taxon>Strongylocentrotidae</taxon>
        <taxon>Strongylocentrotus</taxon>
    </lineage>
</organism>
<dbReference type="Gene3D" id="1.10.472.80">
    <property type="entry name" value="Ypt/Rab-GAP domain of gyp1p, domain 3"/>
    <property type="match status" value="1"/>
</dbReference>
<dbReference type="FunCoup" id="A0A7M7NKG8">
    <property type="interactions" value="4"/>
</dbReference>
<dbReference type="PROSITE" id="PS50086">
    <property type="entry name" value="TBC_RABGAP"/>
    <property type="match status" value="1"/>
</dbReference>
<dbReference type="KEGG" id="spu:575246"/>
<dbReference type="GO" id="GO:0005096">
    <property type="term" value="F:GTPase activator activity"/>
    <property type="evidence" value="ECO:0000318"/>
    <property type="project" value="GO_Central"/>
</dbReference>
<dbReference type="SUPFAM" id="SSF47923">
    <property type="entry name" value="Ypt/Rab-GAP domain of gyp1p"/>
    <property type="match status" value="2"/>
</dbReference>
<evidence type="ECO:0000313" key="4">
    <source>
        <dbReference type="EnsemblMetazoa" id="XP_030836923"/>
    </source>
</evidence>
<dbReference type="PANTHER" id="PTHR22957">
    <property type="entry name" value="TBC1 DOMAIN FAMILY MEMBER GTPASE-ACTIVATING PROTEIN"/>
    <property type="match status" value="1"/>
</dbReference>
<dbReference type="InterPro" id="IPR000195">
    <property type="entry name" value="Rab-GAP-TBC_dom"/>
</dbReference>
<evidence type="ECO:0000259" key="3">
    <source>
        <dbReference type="PROSITE" id="PS50086"/>
    </source>
</evidence>
<feature type="compositionally biased region" description="Polar residues" evidence="2">
    <location>
        <begin position="180"/>
        <end position="195"/>
    </location>
</feature>